<name>A0A813JVW2_POLGL</name>
<accession>A0A813JVW2</accession>
<protein>
    <submittedName>
        <fullName evidence="1">Uncharacterized protein</fullName>
    </submittedName>
</protein>
<comment type="caution">
    <text evidence="1">The sequence shown here is derived from an EMBL/GenBank/DDBJ whole genome shotgun (WGS) entry which is preliminary data.</text>
</comment>
<dbReference type="AlphaFoldDB" id="A0A813JVW2"/>
<proteinExistence type="predicted"/>
<organism evidence="1 2">
    <name type="scientific">Polarella glacialis</name>
    <name type="common">Dinoflagellate</name>
    <dbReference type="NCBI Taxonomy" id="89957"/>
    <lineage>
        <taxon>Eukaryota</taxon>
        <taxon>Sar</taxon>
        <taxon>Alveolata</taxon>
        <taxon>Dinophyceae</taxon>
        <taxon>Suessiales</taxon>
        <taxon>Suessiaceae</taxon>
        <taxon>Polarella</taxon>
    </lineage>
</organism>
<sequence>MISMQFDNTFRFTLLLDLGCVVKDVAVTGSMWRKQFSNRNRKFCVKGLLCTVYGSFHSLGSLTTWLIELLLLLVCSCQVVFVESEMSQVNGTYRIDTSQCLIHMSQHFLQTPPRRAMLADRVAPLSLVRLVP</sequence>
<gene>
    <name evidence="1" type="ORF">PGLA2088_LOCUS24662</name>
</gene>
<evidence type="ECO:0000313" key="1">
    <source>
        <dbReference type="EMBL" id="CAE8685808.1"/>
    </source>
</evidence>
<dbReference type="Proteomes" id="UP000626109">
    <property type="component" value="Unassembled WGS sequence"/>
</dbReference>
<evidence type="ECO:0000313" key="2">
    <source>
        <dbReference type="Proteomes" id="UP000626109"/>
    </source>
</evidence>
<reference evidence="1" key="1">
    <citation type="submission" date="2021-02" db="EMBL/GenBank/DDBJ databases">
        <authorList>
            <person name="Dougan E. K."/>
            <person name="Rhodes N."/>
            <person name="Thang M."/>
            <person name="Chan C."/>
        </authorList>
    </citation>
    <scope>NUCLEOTIDE SEQUENCE</scope>
</reference>
<dbReference type="EMBL" id="CAJNNW010026484">
    <property type="protein sequence ID" value="CAE8685808.1"/>
    <property type="molecule type" value="Genomic_DNA"/>
</dbReference>